<sequence>MSTDQNLIKELIGLLANGRLEQEEISRITEIICLAYQDPQAYLNSEAGEEYTWLLEVDPEGIATWSIGSELFDLLLRSDKIDEFHEQVQDEFPGGPIPDFPHNHFSSSDEYFIWINKILKGIPPGHQLISFGDSYGDDLQGIIVNRADTSRIMALCQVLNIKSSVSFY</sequence>
<dbReference type="EMBL" id="CP017141">
    <property type="protein sequence ID" value="AOM78947.1"/>
    <property type="molecule type" value="Genomic_DNA"/>
</dbReference>
<reference evidence="1 2" key="1">
    <citation type="submission" date="2016-08" db="EMBL/GenBank/DDBJ databases">
        <authorList>
            <person name="Seilhamer J.J."/>
        </authorList>
    </citation>
    <scope>NUCLEOTIDE SEQUENCE [LARGE SCALE GENOMIC DNA]</scope>
    <source>
        <strain evidence="1 2">DX4</strain>
    </source>
</reference>
<dbReference type="RefSeq" id="WP_069380611.1">
    <property type="nucleotide sequence ID" value="NZ_CP017141.1"/>
</dbReference>
<gene>
    <name evidence="1" type="ORF">BFS30_18295</name>
</gene>
<dbReference type="AlphaFoldDB" id="A0A1D7QJU7"/>
<proteinExistence type="predicted"/>
<accession>A0A1D7QJU7</accession>
<evidence type="ECO:0000313" key="1">
    <source>
        <dbReference type="EMBL" id="AOM78947.1"/>
    </source>
</evidence>
<keyword evidence="2" id="KW-1185">Reference proteome</keyword>
<organism evidence="1 2">
    <name type="scientific">Pedobacter steynii</name>
    <dbReference type="NCBI Taxonomy" id="430522"/>
    <lineage>
        <taxon>Bacteria</taxon>
        <taxon>Pseudomonadati</taxon>
        <taxon>Bacteroidota</taxon>
        <taxon>Sphingobacteriia</taxon>
        <taxon>Sphingobacteriales</taxon>
        <taxon>Sphingobacteriaceae</taxon>
        <taxon>Pedobacter</taxon>
    </lineage>
</organism>
<evidence type="ECO:0000313" key="2">
    <source>
        <dbReference type="Proteomes" id="UP000094313"/>
    </source>
</evidence>
<protein>
    <submittedName>
        <fullName evidence="1">Uncharacterized protein</fullName>
    </submittedName>
</protein>
<dbReference type="Proteomes" id="UP000094313">
    <property type="component" value="Chromosome"/>
</dbReference>
<dbReference type="OrthoDB" id="1349918at2"/>
<dbReference type="KEGG" id="psty:BFS30_18295"/>
<name>A0A1D7QJU7_9SPHI</name>